<sequence length="262" mass="28048">MNRISQTPAPHGHARNPTDDEFAQLPLVLTIANHVAARHQGLFDLPPPFNGGGRAPRGQAPLYTPQTPAQAQAVTQALNARVQGAVAGWNRREMTPSEIRTAQRHMRQHPGGANLLALDRIAQDLGAHPANRYVDAQGKSTALAKGIKRPEKITDAALVSTAAAATVLTAGLAVPLLGEAIRRARQHRTGTNDLAGAIQQSAADEQELQRQLLTGDIGQLPLYEPPPPGYDTVQQQQAQPEDGLQLDLGTFGYLAPQIEERS</sequence>
<feature type="region of interest" description="Disordered" evidence="1">
    <location>
        <begin position="218"/>
        <end position="242"/>
    </location>
</feature>
<keyword evidence="2" id="KW-0472">Membrane</keyword>
<protein>
    <submittedName>
        <fullName evidence="3">Uncharacterized protein</fullName>
    </submittedName>
</protein>
<dbReference type="RefSeq" id="WP_173134941.1">
    <property type="nucleotide sequence ID" value="NZ_JABRWJ010000019.1"/>
</dbReference>
<evidence type="ECO:0000313" key="3">
    <source>
        <dbReference type="EMBL" id="NRF72182.1"/>
    </source>
</evidence>
<comment type="caution">
    <text evidence="3">The sequence shown here is derived from an EMBL/GenBank/DDBJ whole genome shotgun (WGS) entry which is preliminary data.</text>
</comment>
<gene>
    <name evidence="3" type="ORF">HLB44_34880</name>
</gene>
<keyword evidence="2" id="KW-0812">Transmembrane</keyword>
<name>A0ABX2ETV4_9BURK</name>
<keyword evidence="2" id="KW-1133">Transmembrane helix</keyword>
<dbReference type="EMBL" id="JABRWJ010000019">
    <property type="protein sequence ID" value="NRF72182.1"/>
    <property type="molecule type" value="Genomic_DNA"/>
</dbReference>
<organism evidence="3 4">
    <name type="scientific">Pseudaquabacterium terrae</name>
    <dbReference type="NCBI Taxonomy" id="2732868"/>
    <lineage>
        <taxon>Bacteria</taxon>
        <taxon>Pseudomonadati</taxon>
        <taxon>Pseudomonadota</taxon>
        <taxon>Betaproteobacteria</taxon>
        <taxon>Burkholderiales</taxon>
        <taxon>Sphaerotilaceae</taxon>
        <taxon>Pseudaquabacterium</taxon>
    </lineage>
</organism>
<feature type="transmembrane region" description="Helical" evidence="2">
    <location>
        <begin position="157"/>
        <end position="178"/>
    </location>
</feature>
<dbReference type="Proteomes" id="UP000737171">
    <property type="component" value="Unassembled WGS sequence"/>
</dbReference>
<accession>A0ABX2ETV4</accession>
<keyword evidence="4" id="KW-1185">Reference proteome</keyword>
<evidence type="ECO:0000313" key="4">
    <source>
        <dbReference type="Proteomes" id="UP000737171"/>
    </source>
</evidence>
<proteinExistence type="predicted"/>
<reference evidence="3 4" key="1">
    <citation type="submission" date="2020-05" db="EMBL/GenBank/DDBJ databases">
        <title>Aquincola sp. isolate from soil.</title>
        <authorList>
            <person name="Han J."/>
            <person name="Kim D.-U."/>
        </authorList>
    </citation>
    <scope>NUCLEOTIDE SEQUENCE [LARGE SCALE GENOMIC DNA]</scope>
    <source>
        <strain evidence="3 4">S2</strain>
    </source>
</reference>
<evidence type="ECO:0000256" key="1">
    <source>
        <dbReference type="SAM" id="MobiDB-lite"/>
    </source>
</evidence>
<evidence type="ECO:0000256" key="2">
    <source>
        <dbReference type="SAM" id="Phobius"/>
    </source>
</evidence>